<gene>
    <name evidence="4" type="primary">xylR</name>
    <name evidence="4" type="ORF">bsdE14_29530</name>
</gene>
<dbReference type="Proteomes" id="UP001208567">
    <property type="component" value="Unassembled WGS sequence"/>
</dbReference>
<accession>A0ABQ5N8I1</accession>
<dbReference type="CDD" id="cd24076">
    <property type="entry name" value="ASKHA_ATPase_ROK_BsXylR-like"/>
    <property type="match status" value="1"/>
</dbReference>
<proteinExistence type="inferred from homology"/>
<dbReference type="SUPFAM" id="SSF46785">
    <property type="entry name" value="Winged helix' DNA-binding domain"/>
    <property type="match status" value="1"/>
</dbReference>
<dbReference type="SUPFAM" id="SSF53067">
    <property type="entry name" value="Actin-like ATPase domain"/>
    <property type="match status" value="1"/>
</dbReference>
<keyword evidence="3" id="KW-0859">Xylose metabolism</keyword>
<dbReference type="InterPro" id="IPR036388">
    <property type="entry name" value="WH-like_DNA-bd_sf"/>
</dbReference>
<dbReference type="InterPro" id="IPR036390">
    <property type="entry name" value="WH_DNA-bd_sf"/>
</dbReference>
<dbReference type="Pfam" id="PF00480">
    <property type="entry name" value="ROK"/>
    <property type="match status" value="1"/>
</dbReference>
<dbReference type="Gene3D" id="1.10.10.10">
    <property type="entry name" value="Winged helix-like DNA-binding domain superfamily/Winged helix DNA-binding domain"/>
    <property type="match status" value="1"/>
</dbReference>
<dbReference type="EMBL" id="BRXR01000001">
    <property type="protein sequence ID" value="GLC31543.1"/>
    <property type="molecule type" value="Genomic_DNA"/>
</dbReference>
<dbReference type="InterPro" id="IPR049874">
    <property type="entry name" value="ROK_cs"/>
</dbReference>
<dbReference type="PANTHER" id="PTHR18964">
    <property type="entry name" value="ROK (REPRESSOR, ORF, KINASE) FAMILY"/>
    <property type="match status" value="1"/>
</dbReference>
<keyword evidence="5" id="KW-1185">Reference proteome</keyword>
<evidence type="ECO:0000313" key="4">
    <source>
        <dbReference type="EMBL" id="GLC31543.1"/>
    </source>
</evidence>
<comment type="similarity">
    <text evidence="2">Belongs to the ROK (NagC/XylR) family.</text>
</comment>
<comment type="caution">
    <text evidence="4">The sequence shown here is derived from an EMBL/GenBank/DDBJ whole genome shotgun (WGS) entry which is preliminary data.</text>
</comment>
<keyword evidence="3" id="KW-0119">Carbohydrate metabolism</keyword>
<protein>
    <submittedName>
        <fullName evidence="4">ArsR family transcriptional regulator</fullName>
    </submittedName>
</protein>
<dbReference type="PROSITE" id="PS01125">
    <property type="entry name" value="ROK"/>
    <property type="match status" value="1"/>
</dbReference>
<dbReference type="PANTHER" id="PTHR18964:SF149">
    <property type="entry name" value="BIFUNCTIONAL UDP-N-ACETYLGLUCOSAMINE 2-EPIMERASE_N-ACETYLMANNOSAMINE KINASE"/>
    <property type="match status" value="1"/>
</dbReference>
<organism evidence="4 5">
    <name type="scientific">Clostridium omnivorum</name>
    <dbReference type="NCBI Taxonomy" id="1604902"/>
    <lineage>
        <taxon>Bacteria</taxon>
        <taxon>Bacillati</taxon>
        <taxon>Bacillota</taxon>
        <taxon>Clostridia</taxon>
        <taxon>Eubacteriales</taxon>
        <taxon>Clostridiaceae</taxon>
        <taxon>Clostridium</taxon>
    </lineage>
</organism>
<sequence length="386" mass="43073">MIALDHSDIKTNNKKRIISLLIKERELTKLDISRKLDISVPTATTIVGELSEEGLVEEAGMASSTGGRKPVIIRFLPNSRYTIGVDLGKDYIRAVLTNLDSKIIEDRRRELKTIDKDEVLKVTKELIEEVINLDINKNSKLLGIGLSLPGIVNQEELKLEVATNFRLKNISFKELQTYFNLPIYLENEANAGALAESKLGIAKNLNNLIYVSITEGIGGGIFINNDMYRGRDRRAGEIGHMCIAKGGRQCNCGRKGCFETYASNRALINSYIEKTNVKVKTIDEVINRYKLGEEDAVKVVEEYIDNLSEGIESLVFIFNPDYIVIGGEISKYSEVLSQKLSDKIFSNNEFYREGDVSILFSSLGDDSNILGASLIPVFNSFGLDIR</sequence>
<name>A0ABQ5N8I1_9CLOT</name>
<comment type="function">
    <text evidence="1">Transcriptional repressor of xylose-utilizing enzymes.</text>
</comment>
<evidence type="ECO:0000256" key="3">
    <source>
        <dbReference type="ARBA" id="ARBA00022629"/>
    </source>
</evidence>
<dbReference type="RefSeq" id="WP_264850872.1">
    <property type="nucleotide sequence ID" value="NZ_BRXR01000001.1"/>
</dbReference>
<evidence type="ECO:0000256" key="2">
    <source>
        <dbReference type="ARBA" id="ARBA00006479"/>
    </source>
</evidence>
<dbReference type="InterPro" id="IPR043129">
    <property type="entry name" value="ATPase_NBD"/>
</dbReference>
<dbReference type="InterPro" id="IPR000600">
    <property type="entry name" value="ROK"/>
</dbReference>
<dbReference type="Pfam" id="PF13412">
    <property type="entry name" value="HTH_24"/>
    <property type="match status" value="1"/>
</dbReference>
<reference evidence="4 5" key="1">
    <citation type="journal article" date="2024" name="Int. J. Syst. Evol. Microbiol.">
        <title>Clostridium omnivorum sp. nov., isolated from anoxic soil under the treatment of reductive soil disinfestation.</title>
        <authorList>
            <person name="Ueki A."/>
            <person name="Tonouchi A."/>
            <person name="Kaku N."/>
            <person name="Honma S."/>
            <person name="Ueki K."/>
        </authorList>
    </citation>
    <scope>NUCLEOTIDE SEQUENCE [LARGE SCALE GENOMIC DNA]</scope>
    <source>
        <strain evidence="4 5">E14</strain>
    </source>
</reference>
<evidence type="ECO:0000256" key="1">
    <source>
        <dbReference type="ARBA" id="ARBA00002486"/>
    </source>
</evidence>
<evidence type="ECO:0000313" key="5">
    <source>
        <dbReference type="Proteomes" id="UP001208567"/>
    </source>
</evidence>
<dbReference type="Gene3D" id="3.30.420.40">
    <property type="match status" value="2"/>
</dbReference>